<dbReference type="EMBL" id="JAGHQL010000121">
    <property type="protein sequence ID" value="KAH0538149.1"/>
    <property type="molecule type" value="Genomic_DNA"/>
</dbReference>
<name>A0A9P8I7M0_9PEZI</name>
<dbReference type="GO" id="GO:0030134">
    <property type="term" value="C:COPII-coated ER to Golgi transport vesicle"/>
    <property type="evidence" value="ECO:0007669"/>
    <property type="project" value="TreeGrafter"/>
</dbReference>
<evidence type="ECO:0000256" key="1">
    <source>
        <dbReference type="ARBA" id="ARBA00004479"/>
    </source>
</evidence>
<dbReference type="InterPro" id="IPR005052">
    <property type="entry name" value="Lectin_leg"/>
</dbReference>
<proteinExistence type="predicted"/>
<evidence type="ECO:0000313" key="8">
    <source>
        <dbReference type="EMBL" id="KAH0538149.1"/>
    </source>
</evidence>
<feature type="transmembrane region" description="Helical" evidence="6">
    <location>
        <begin position="287"/>
        <end position="306"/>
    </location>
</feature>
<evidence type="ECO:0000256" key="4">
    <source>
        <dbReference type="ARBA" id="ARBA00022989"/>
    </source>
</evidence>
<dbReference type="GO" id="GO:0005793">
    <property type="term" value="C:endoplasmic reticulum-Golgi intermediate compartment"/>
    <property type="evidence" value="ECO:0007669"/>
    <property type="project" value="TreeGrafter"/>
</dbReference>
<dbReference type="Gene3D" id="2.60.120.200">
    <property type="match status" value="1"/>
</dbReference>
<accession>A0A9P8I7M0</accession>
<dbReference type="SUPFAM" id="SSF49899">
    <property type="entry name" value="Concanavalin A-like lectins/glucanases"/>
    <property type="match status" value="1"/>
</dbReference>
<dbReference type="Proteomes" id="UP000698800">
    <property type="component" value="Unassembled WGS sequence"/>
</dbReference>
<evidence type="ECO:0000256" key="5">
    <source>
        <dbReference type="ARBA" id="ARBA00023136"/>
    </source>
</evidence>
<evidence type="ECO:0000313" key="9">
    <source>
        <dbReference type="Proteomes" id="UP000698800"/>
    </source>
</evidence>
<dbReference type="InterPro" id="IPR013320">
    <property type="entry name" value="ConA-like_dom_sf"/>
</dbReference>
<keyword evidence="9" id="KW-1185">Reference proteome</keyword>
<dbReference type="AlphaFoldDB" id="A0A9P8I7M0"/>
<evidence type="ECO:0000259" key="7">
    <source>
        <dbReference type="PROSITE" id="PS51328"/>
    </source>
</evidence>
<organism evidence="8 9">
    <name type="scientific">Glutinoglossum americanum</name>
    <dbReference type="NCBI Taxonomy" id="1670608"/>
    <lineage>
        <taxon>Eukaryota</taxon>
        <taxon>Fungi</taxon>
        <taxon>Dikarya</taxon>
        <taxon>Ascomycota</taxon>
        <taxon>Pezizomycotina</taxon>
        <taxon>Geoglossomycetes</taxon>
        <taxon>Geoglossales</taxon>
        <taxon>Geoglossaceae</taxon>
        <taxon>Glutinoglossum</taxon>
    </lineage>
</organism>
<evidence type="ECO:0000256" key="3">
    <source>
        <dbReference type="ARBA" id="ARBA00022729"/>
    </source>
</evidence>
<evidence type="ECO:0000256" key="2">
    <source>
        <dbReference type="ARBA" id="ARBA00022692"/>
    </source>
</evidence>
<dbReference type="PANTHER" id="PTHR12223">
    <property type="entry name" value="VESICULAR MANNOSE-BINDING LECTIN"/>
    <property type="match status" value="1"/>
</dbReference>
<dbReference type="InterPro" id="IPR051136">
    <property type="entry name" value="Intracellular_Lectin-GPT"/>
</dbReference>
<feature type="domain" description="L-type lectin-like" evidence="7">
    <location>
        <begin position="1"/>
        <end position="154"/>
    </location>
</feature>
<dbReference type="PROSITE" id="PS51328">
    <property type="entry name" value="L_LECTIN_LIKE"/>
    <property type="match status" value="1"/>
</dbReference>
<dbReference type="Pfam" id="PF03388">
    <property type="entry name" value="Lectin_leg-like"/>
    <property type="match status" value="1"/>
</dbReference>
<dbReference type="PANTHER" id="PTHR12223:SF28">
    <property type="entry name" value="LECTIN, MANNOSE BINDING 1 LIKE"/>
    <property type="match status" value="1"/>
</dbReference>
<keyword evidence="3" id="KW-0732">Signal</keyword>
<dbReference type="OrthoDB" id="10265193at2759"/>
<dbReference type="GO" id="GO:0000139">
    <property type="term" value="C:Golgi membrane"/>
    <property type="evidence" value="ECO:0007669"/>
    <property type="project" value="TreeGrafter"/>
</dbReference>
<reference evidence="8" key="1">
    <citation type="submission" date="2021-03" db="EMBL/GenBank/DDBJ databases">
        <title>Comparative genomics and phylogenomic investigation of the class Geoglossomycetes provide insights into ecological specialization and systematics.</title>
        <authorList>
            <person name="Melie T."/>
            <person name="Pirro S."/>
            <person name="Miller A.N."/>
            <person name="Quandt A."/>
        </authorList>
    </citation>
    <scope>NUCLEOTIDE SEQUENCE</scope>
    <source>
        <strain evidence="8">GBOQ0MN5Z8</strain>
    </source>
</reference>
<comment type="caution">
    <text evidence="8">The sequence shown here is derived from an EMBL/GenBank/DDBJ whole genome shotgun (WGS) entry which is preliminary data.</text>
</comment>
<dbReference type="GO" id="GO:0006888">
    <property type="term" value="P:endoplasmic reticulum to Golgi vesicle-mediated transport"/>
    <property type="evidence" value="ECO:0007669"/>
    <property type="project" value="TreeGrafter"/>
</dbReference>
<protein>
    <recommendedName>
        <fullName evidence="7">L-type lectin-like domain-containing protein</fullName>
    </recommendedName>
</protein>
<gene>
    <name evidence="8" type="ORF">FGG08_005257</name>
</gene>
<dbReference type="GO" id="GO:0005537">
    <property type="term" value="F:D-mannose binding"/>
    <property type="evidence" value="ECO:0007669"/>
    <property type="project" value="TreeGrafter"/>
</dbReference>
<sequence length="318" mass="35951">MKWAASLQFRVNGPEGGDGNLHIWYEREGRMRVGTSSIYTIDKFDGLALVIDAYGGKGGSIRALLNDGSTDYKSVHNVDSLAFGHCDFQYRNLGRLVEVKLIQASDHLRLDVDGRQCFTSNTIKLPHDYYFGITAASASNPDSFEVFSFAVNSDVHISNDDNKGQQQTQDQTQTKQFAELNNKIDELTRMISRIQDQTLKLSQVSAESREELSKNRNSIDRLAQLNIKIETIERVAYAIKADIEGRDYRDHLSSLQQTVKDHHSSLMVHLPKTMGNIVASAAPRMSVIFLIVLLSQVILFVGYTVYRRRLKMQPKKYV</sequence>
<keyword evidence="5 6" id="KW-0472">Membrane</keyword>
<dbReference type="GO" id="GO:0005789">
    <property type="term" value="C:endoplasmic reticulum membrane"/>
    <property type="evidence" value="ECO:0007669"/>
    <property type="project" value="TreeGrafter"/>
</dbReference>
<keyword evidence="2 6" id="KW-0812">Transmembrane</keyword>
<keyword evidence="4 6" id="KW-1133">Transmembrane helix</keyword>
<evidence type="ECO:0000256" key="6">
    <source>
        <dbReference type="SAM" id="Phobius"/>
    </source>
</evidence>
<comment type="subcellular location">
    <subcellularLocation>
        <location evidence="1">Membrane</location>
        <topology evidence="1">Single-pass type I membrane protein</topology>
    </subcellularLocation>
</comment>